<evidence type="ECO:0000313" key="1">
    <source>
        <dbReference type="EMBL" id="RIJ37421.1"/>
    </source>
</evidence>
<dbReference type="EMBL" id="QWGE01000003">
    <property type="protein sequence ID" value="RIJ37421.1"/>
    <property type="molecule type" value="Genomic_DNA"/>
</dbReference>
<sequence length="840" mass="91489">MTRYTTISKFSSYFLLLPLLVLGAASAFGQVGIEYNSTTKAFNAYSQAFNSGLATVNGRYTVWANGGAGSQPGWYLGIENQDIKQVYVVGSDGVYSTPYTTGFSYGENGNADRAIGYKGKAGEQNVLYAALRMKNNSGKVIKNFDINFAIEQWYYGGEVTGIDLEYAIGPNVISATTTQVTWYPLTQVESPVKGGAVGSRKGNESGNRVAKAHTLENINLPANQEIVFRWVLKLTKDNTGFNGLALDDVTITPKGVGSDSDVPVQKAVVYYNKADKKLDDTKSWGTEPDGSGTNPRNFTDPYQTFVIKNFEEKDEGKKKKYREDDFTLSLKSKEGWTVSGERSKVVLGDGTKPVKVVLHKDKFYYGPLDLAAGSTLVINTDKNTASKLPVFGKLDPTSTVVYSDSTNLDIPNVAYGNLVVLGNEYSKKNIVAQSLAESLTITGKLELNGKKLKLSKNSLTISRGGVLDNAGEDSYVIAEDGGTLNRTVAADAGEVLFPVGTSESYAPVKIKSDGRALNYKVSVKQGVINTGILNGLTEEAISGKTWVIEKQVLASGTPASTVVLEWAPESIDGEPFDLNKVFVGRLNSRTGKWELRKPVSIVKNETSGLYELSFTDDFGAANTTDGNSLRTATRSTNSVFSTSYTTNATAAESDSYERNEVAVFASPAPLPVELVSFSAARNANKVELKWKTATETENEYFEVQYSADGFNFKVAGRVEGAGNSSVTRNYTFLHVAPTNDELYYRLAQTDTDGTINYSKIVKVAGRNYTFAQLNVYPNPTTSSLSFTERVEEAVVRNLQGQELKRFENVHELSLTEFSAGVYLVQAKTQEGVQQFRVVKK</sequence>
<dbReference type="Proteomes" id="UP000266005">
    <property type="component" value="Unassembled WGS sequence"/>
</dbReference>
<dbReference type="AlphaFoldDB" id="A0A399S2C2"/>
<organism evidence="1 2">
    <name type="scientific">Pontibacter oryzae</name>
    <dbReference type="NCBI Taxonomy" id="2304593"/>
    <lineage>
        <taxon>Bacteria</taxon>
        <taxon>Pseudomonadati</taxon>
        <taxon>Bacteroidota</taxon>
        <taxon>Cytophagia</taxon>
        <taxon>Cytophagales</taxon>
        <taxon>Hymenobacteraceae</taxon>
        <taxon>Pontibacter</taxon>
    </lineage>
</organism>
<comment type="caution">
    <text evidence="1">The sequence shown here is derived from an EMBL/GenBank/DDBJ whole genome shotgun (WGS) entry which is preliminary data.</text>
</comment>
<accession>A0A399S2C2</accession>
<evidence type="ECO:0000313" key="2">
    <source>
        <dbReference type="Proteomes" id="UP000266005"/>
    </source>
</evidence>
<reference evidence="2" key="1">
    <citation type="submission" date="2018-08" db="EMBL/GenBank/DDBJ databases">
        <title>Mucilaginibacter sp. MYSH2.</title>
        <authorList>
            <person name="Seo T."/>
        </authorList>
    </citation>
    <scope>NUCLEOTIDE SEQUENCE [LARGE SCALE GENOMIC DNA]</scope>
    <source>
        <strain evidence="2">KIRAN</strain>
    </source>
</reference>
<dbReference type="RefSeq" id="WP_119432077.1">
    <property type="nucleotide sequence ID" value="NZ_QWGE01000003.1"/>
</dbReference>
<dbReference type="OrthoDB" id="3333873at2"/>
<name>A0A399S2C2_9BACT</name>
<dbReference type="InterPro" id="IPR026444">
    <property type="entry name" value="Secre_tail"/>
</dbReference>
<proteinExistence type="predicted"/>
<dbReference type="NCBIfam" id="TIGR04183">
    <property type="entry name" value="Por_Secre_tail"/>
    <property type="match status" value="1"/>
</dbReference>
<protein>
    <submittedName>
        <fullName evidence="1">T9SS C-terminal target domain-containing protein</fullName>
    </submittedName>
</protein>
<keyword evidence="2" id="KW-1185">Reference proteome</keyword>
<gene>
    <name evidence="1" type="ORF">D1627_09845</name>
</gene>